<sequence length="264" mass="29197">MINHELTEFIAEVDSELDVVGNSIKDGYDLVVVCGGDGTVSRIANCLINKETPLLVIPIGSGNDFANHFGMQSDVESIKRAINDFKTRTINTIQINRESRNCLTIVCFAFEAKVNRVASRLPRFIGSAKYTIATFIALLGKSYEKLKIDSDSISETNSYSLGIIANTPSFGGGMKVSNKADATGDNLYLILVNRVNKIRLIYLFLLLLAGKHYDRSEFRQYATKNIKIESVDSEVRAQADGDSLPFGDFEAKLNRNSLTILETH</sequence>
<keyword evidence="1" id="KW-0808">Transferase</keyword>
<dbReference type="Gene3D" id="2.60.200.40">
    <property type="match status" value="1"/>
</dbReference>
<dbReference type="AlphaFoldDB" id="A0A6J6EUZ9"/>
<keyword evidence="2" id="KW-0547">Nucleotide-binding</keyword>
<organism evidence="6">
    <name type="scientific">freshwater metagenome</name>
    <dbReference type="NCBI Taxonomy" id="449393"/>
    <lineage>
        <taxon>unclassified sequences</taxon>
        <taxon>metagenomes</taxon>
        <taxon>ecological metagenomes</taxon>
    </lineage>
</organism>
<evidence type="ECO:0000256" key="2">
    <source>
        <dbReference type="ARBA" id="ARBA00022741"/>
    </source>
</evidence>
<feature type="domain" description="DAGKc" evidence="5">
    <location>
        <begin position="17"/>
        <end position="99"/>
    </location>
</feature>
<proteinExistence type="predicted"/>
<evidence type="ECO:0000256" key="3">
    <source>
        <dbReference type="ARBA" id="ARBA00022777"/>
    </source>
</evidence>
<dbReference type="EMBL" id="CAEZTU010000029">
    <property type="protein sequence ID" value="CAB4578624.1"/>
    <property type="molecule type" value="Genomic_DNA"/>
</dbReference>
<dbReference type="Pfam" id="PF19279">
    <property type="entry name" value="YegS_C"/>
    <property type="match status" value="1"/>
</dbReference>
<evidence type="ECO:0000256" key="1">
    <source>
        <dbReference type="ARBA" id="ARBA00022679"/>
    </source>
</evidence>
<dbReference type="GO" id="GO:0005524">
    <property type="term" value="F:ATP binding"/>
    <property type="evidence" value="ECO:0007669"/>
    <property type="project" value="UniProtKB-KW"/>
</dbReference>
<dbReference type="PANTHER" id="PTHR12358:SF106">
    <property type="entry name" value="LIPID KINASE YEGS"/>
    <property type="match status" value="1"/>
</dbReference>
<dbReference type="InterPro" id="IPR001206">
    <property type="entry name" value="Diacylglycerol_kinase_cat_dom"/>
</dbReference>
<dbReference type="InterPro" id="IPR050187">
    <property type="entry name" value="Lipid_Phosphate_FormReg"/>
</dbReference>
<dbReference type="GO" id="GO:0016301">
    <property type="term" value="F:kinase activity"/>
    <property type="evidence" value="ECO:0007669"/>
    <property type="project" value="UniProtKB-KW"/>
</dbReference>
<dbReference type="InterPro" id="IPR017438">
    <property type="entry name" value="ATP-NAD_kinase_N"/>
</dbReference>
<dbReference type="Gene3D" id="3.40.50.10330">
    <property type="entry name" value="Probable inorganic polyphosphate/atp-NAD kinase, domain 1"/>
    <property type="match status" value="1"/>
</dbReference>
<protein>
    <submittedName>
        <fullName evidence="6">Unannotated protein</fullName>
    </submittedName>
</protein>
<dbReference type="Pfam" id="PF00781">
    <property type="entry name" value="DAGK_cat"/>
    <property type="match status" value="1"/>
</dbReference>
<evidence type="ECO:0000259" key="5">
    <source>
        <dbReference type="PROSITE" id="PS50146"/>
    </source>
</evidence>
<reference evidence="6" key="1">
    <citation type="submission" date="2020-05" db="EMBL/GenBank/DDBJ databases">
        <authorList>
            <person name="Chiriac C."/>
            <person name="Salcher M."/>
            <person name="Ghai R."/>
            <person name="Kavagutti S V."/>
        </authorList>
    </citation>
    <scope>NUCLEOTIDE SEQUENCE</scope>
</reference>
<evidence type="ECO:0000256" key="4">
    <source>
        <dbReference type="ARBA" id="ARBA00022840"/>
    </source>
</evidence>
<keyword evidence="4" id="KW-0067">ATP-binding</keyword>
<dbReference type="PANTHER" id="PTHR12358">
    <property type="entry name" value="SPHINGOSINE KINASE"/>
    <property type="match status" value="1"/>
</dbReference>
<keyword evidence="3" id="KW-0418">Kinase</keyword>
<accession>A0A6J6EUZ9</accession>
<gene>
    <name evidence="6" type="ORF">UFOPK1740_00739</name>
</gene>
<dbReference type="InterPro" id="IPR016064">
    <property type="entry name" value="NAD/diacylglycerol_kinase_sf"/>
</dbReference>
<dbReference type="SUPFAM" id="SSF111331">
    <property type="entry name" value="NAD kinase/diacylglycerol kinase-like"/>
    <property type="match status" value="1"/>
</dbReference>
<evidence type="ECO:0000313" key="6">
    <source>
        <dbReference type="EMBL" id="CAB4578624.1"/>
    </source>
</evidence>
<dbReference type="InterPro" id="IPR045540">
    <property type="entry name" value="YegS/DAGK_C"/>
</dbReference>
<dbReference type="GO" id="GO:0005886">
    <property type="term" value="C:plasma membrane"/>
    <property type="evidence" value="ECO:0007669"/>
    <property type="project" value="TreeGrafter"/>
</dbReference>
<name>A0A6J6EUZ9_9ZZZZ</name>
<dbReference type="PROSITE" id="PS50146">
    <property type="entry name" value="DAGK"/>
    <property type="match status" value="1"/>
</dbReference>